<keyword evidence="3" id="KW-1185">Reference proteome</keyword>
<dbReference type="Pfam" id="PF10670">
    <property type="entry name" value="DUF4198"/>
    <property type="match status" value="1"/>
</dbReference>
<evidence type="ECO:0000256" key="1">
    <source>
        <dbReference type="SAM" id="SignalP"/>
    </source>
</evidence>
<organism evidence="2 3">
    <name type="scientific">Paraburkholderia fungorum</name>
    <dbReference type="NCBI Taxonomy" id="134537"/>
    <lineage>
        <taxon>Bacteria</taxon>
        <taxon>Pseudomonadati</taxon>
        <taxon>Pseudomonadota</taxon>
        <taxon>Betaproteobacteria</taxon>
        <taxon>Burkholderiales</taxon>
        <taxon>Burkholderiaceae</taxon>
        <taxon>Paraburkholderia</taxon>
    </lineage>
</organism>
<dbReference type="Proteomes" id="UP000183487">
    <property type="component" value="Unassembled WGS sequence"/>
</dbReference>
<evidence type="ECO:0000313" key="3">
    <source>
        <dbReference type="Proteomes" id="UP000183487"/>
    </source>
</evidence>
<feature type="signal peptide" evidence="1">
    <location>
        <begin position="1"/>
        <end position="26"/>
    </location>
</feature>
<accession>A0A1H1IQT4</accession>
<proteinExistence type="predicted"/>
<dbReference type="RefSeq" id="WP_074771216.1">
    <property type="nucleotide sequence ID" value="NZ_FNKP01000002.1"/>
</dbReference>
<dbReference type="SUPFAM" id="SSF49464">
    <property type="entry name" value="Carboxypeptidase regulatory domain-like"/>
    <property type="match status" value="1"/>
</dbReference>
<gene>
    <name evidence="2" type="ORF">SAMN05443245_5519</name>
</gene>
<keyword evidence="1" id="KW-0732">Signal</keyword>
<reference evidence="3" key="1">
    <citation type="submission" date="2016-10" db="EMBL/GenBank/DDBJ databases">
        <authorList>
            <person name="Varghese N."/>
        </authorList>
    </citation>
    <scope>NUCLEOTIDE SEQUENCE [LARGE SCALE GENOMIC DNA]</scope>
    <source>
        <strain evidence="3">GAS106B</strain>
    </source>
</reference>
<sequence length="273" mass="29869">MKLSLKKLSVVSVLAISALAPLAAHAHRMWLLPSATVMSGNDPWVTVDAAVSNDLFYFDHFPLRLDGLVVTGPDGNPVKVDNANTGRYRSVFDVHLTQEGTYKIAVENHGLVASYKLNGETRRWRGNEQSLAKEVPADAQDLQITQTEARVESFVTRGKPTTTALKTTGRGLEMTPVTHPNDLVANGDASFRLLLDGKPASNVKVEVVPGGVRYRDQVGETTVTTDADGRFNVKWPSAGMYWMEASVQDSQTTIKNAKSRRVNYAATFEVLPQ</sequence>
<dbReference type="AlphaFoldDB" id="A0A1H1IQT4"/>
<dbReference type="InterPro" id="IPR008969">
    <property type="entry name" value="CarboxyPept-like_regulatory"/>
</dbReference>
<name>A0A1H1IQT4_9BURK</name>
<protein>
    <submittedName>
        <fullName evidence="2">Uncharacterized conserved protein, contains GH25 family domain</fullName>
    </submittedName>
</protein>
<dbReference type="InterPro" id="IPR019613">
    <property type="entry name" value="DUF4198"/>
</dbReference>
<feature type="chain" id="PRO_5010278055" evidence="1">
    <location>
        <begin position="27"/>
        <end position="273"/>
    </location>
</feature>
<dbReference type="EMBL" id="FNKP01000002">
    <property type="protein sequence ID" value="SDR40057.1"/>
    <property type="molecule type" value="Genomic_DNA"/>
</dbReference>
<evidence type="ECO:0000313" key="2">
    <source>
        <dbReference type="EMBL" id="SDR40057.1"/>
    </source>
</evidence>